<evidence type="ECO:0000313" key="2">
    <source>
        <dbReference type="Proteomes" id="UP000054099"/>
    </source>
</evidence>
<name>A0A0V8JCA5_9BACL</name>
<dbReference type="Pfam" id="PF26421">
    <property type="entry name" value="Avidin_like"/>
    <property type="match status" value="1"/>
</dbReference>
<gene>
    <name evidence="1" type="ORF">AS030_03615</name>
</gene>
<comment type="caution">
    <text evidence="1">The sequence shown here is derived from an EMBL/GenBank/DDBJ whole genome shotgun (WGS) entry which is preliminary data.</text>
</comment>
<evidence type="ECO:0000313" key="1">
    <source>
        <dbReference type="EMBL" id="KSU84635.1"/>
    </source>
</evidence>
<reference evidence="1 2" key="1">
    <citation type="journal article" date="2014" name="Antonie Van Leeuwenhoek">
        <title>Fictibacillus enclensis sp. nov., isolated from marine sediment.</title>
        <authorList>
            <person name="Dastager S.G."/>
            <person name="Mawlankar R."/>
            <person name="Srinivasan K."/>
            <person name="Tang S.K."/>
            <person name="Lee J.C."/>
            <person name="Ramana V.V."/>
            <person name="Shouche Y.S."/>
        </authorList>
    </citation>
    <scope>NUCLEOTIDE SEQUENCE [LARGE SCALE GENOMIC DNA]</scope>
    <source>
        <strain evidence="1 2">NIO-1003</strain>
    </source>
</reference>
<dbReference type="AlphaFoldDB" id="A0A0V8JCA5"/>
<accession>A0A0V8JCA5</accession>
<protein>
    <submittedName>
        <fullName evidence="1">N-acetylglutamate synthase</fullName>
    </submittedName>
</protein>
<sequence>MIDYNNRQFVTIRQAKKGEVSSKTYFSYKQEGSILTATYSGGDILKGNMVGMVDENGSIQMTYSHINQDHEIRGGKCTAVPHTLPDGRLQLTETWTPSGEERHQEVFSVEEVSEMIYTPQIIFN</sequence>
<keyword evidence="2" id="KW-1185">Reference proteome</keyword>
<dbReference type="InterPro" id="IPR058595">
    <property type="entry name" value="Avidin-like"/>
</dbReference>
<dbReference type="Proteomes" id="UP000054099">
    <property type="component" value="Unassembled WGS sequence"/>
</dbReference>
<organism evidence="1 2">
    <name type="scientific">Fictibacillus enclensis</name>
    <dbReference type="NCBI Taxonomy" id="1017270"/>
    <lineage>
        <taxon>Bacteria</taxon>
        <taxon>Bacillati</taxon>
        <taxon>Bacillota</taxon>
        <taxon>Bacilli</taxon>
        <taxon>Bacillales</taxon>
        <taxon>Fictibacillaceae</taxon>
        <taxon>Fictibacillus</taxon>
    </lineage>
</organism>
<dbReference type="RefSeq" id="WP_061968486.1">
    <property type="nucleotide sequence ID" value="NZ_FMAV01000001.1"/>
</dbReference>
<proteinExistence type="predicted"/>
<dbReference type="EMBL" id="LNQN01000001">
    <property type="protein sequence ID" value="KSU84635.1"/>
    <property type="molecule type" value="Genomic_DNA"/>
</dbReference>